<proteinExistence type="predicted"/>
<reference evidence="1 2" key="1">
    <citation type="submission" date="2018-08" db="EMBL/GenBank/DDBJ databases">
        <title>A genome reference for cultivated species of the human gut microbiota.</title>
        <authorList>
            <person name="Zou Y."/>
            <person name="Xue W."/>
            <person name="Luo G."/>
        </authorList>
    </citation>
    <scope>NUCLEOTIDE SEQUENCE [LARGE SCALE GENOMIC DNA]</scope>
    <source>
        <strain evidence="1 2">AF18-14</strain>
    </source>
</reference>
<organism evidence="1 2">
    <name type="scientific">Phocaeicola vulgatus</name>
    <name type="common">Bacteroides vulgatus</name>
    <dbReference type="NCBI Taxonomy" id="821"/>
    <lineage>
        <taxon>Bacteria</taxon>
        <taxon>Pseudomonadati</taxon>
        <taxon>Bacteroidota</taxon>
        <taxon>Bacteroidia</taxon>
        <taxon>Bacteroidales</taxon>
        <taxon>Bacteroidaceae</taxon>
        <taxon>Phocaeicola</taxon>
    </lineage>
</organism>
<sequence length="115" mass="13127">METSFEYILSSLLEDYDNNPNQNINVLIEKHAQEMGLSEESKALLAETNEYIDAFDEKATSLTKAKEERGISRKRWMLEEIDVITEGRTEEERAAVATALSNAEEEILNQTLTKE</sequence>
<accession>A0A412QTY8</accession>
<dbReference type="AlphaFoldDB" id="A0A412QTY8"/>
<evidence type="ECO:0000313" key="1">
    <source>
        <dbReference type="EMBL" id="RGT94426.1"/>
    </source>
</evidence>
<dbReference type="Proteomes" id="UP000283833">
    <property type="component" value="Unassembled WGS sequence"/>
</dbReference>
<dbReference type="EMBL" id="QRXI01000009">
    <property type="protein sequence ID" value="RGT94426.1"/>
    <property type="molecule type" value="Genomic_DNA"/>
</dbReference>
<protein>
    <submittedName>
        <fullName evidence="1">Uncharacterized protein</fullName>
    </submittedName>
</protein>
<name>A0A412QTY8_PHOVU</name>
<gene>
    <name evidence="1" type="ORF">DWX04_09145</name>
</gene>
<dbReference type="RefSeq" id="WP_117852807.1">
    <property type="nucleotide sequence ID" value="NZ_CAXUDV010000008.1"/>
</dbReference>
<comment type="caution">
    <text evidence="1">The sequence shown here is derived from an EMBL/GenBank/DDBJ whole genome shotgun (WGS) entry which is preliminary data.</text>
</comment>
<evidence type="ECO:0000313" key="2">
    <source>
        <dbReference type="Proteomes" id="UP000283833"/>
    </source>
</evidence>